<evidence type="ECO:0000313" key="2">
    <source>
        <dbReference type="EMBL" id="CPV32360.1"/>
    </source>
</evidence>
<dbReference type="EMBL" id="CSWP01000001">
    <property type="protein sequence ID" value="CPV32360.1"/>
    <property type="molecule type" value="Genomic_DNA"/>
</dbReference>
<dbReference type="Pfam" id="PF26136">
    <property type="entry name" value="SCO6045_C"/>
    <property type="match status" value="1"/>
</dbReference>
<reference evidence="2 3" key="1">
    <citation type="submission" date="2015-03" db="EMBL/GenBank/DDBJ databases">
        <authorList>
            <person name="Murphy D."/>
        </authorList>
    </citation>
    <scope>NUCLEOTIDE SEQUENCE [LARGE SCALE GENOMIC DNA]</scope>
    <source>
        <strain evidence="2 3">PAP088</strain>
    </source>
</reference>
<proteinExistence type="predicted"/>
<accession>A0A0U0YQH4</accession>
<dbReference type="InterPro" id="IPR058711">
    <property type="entry name" value="SCO6045-like_C"/>
</dbReference>
<evidence type="ECO:0000259" key="1">
    <source>
        <dbReference type="Pfam" id="PF26136"/>
    </source>
</evidence>
<protein>
    <recommendedName>
        <fullName evidence="1">SCO6045-like C-terminal domain-containing protein</fullName>
    </recommendedName>
</protein>
<gene>
    <name evidence="2" type="ORF">ERS075579_00332</name>
</gene>
<evidence type="ECO:0000313" key="3">
    <source>
        <dbReference type="Proteomes" id="UP000045782"/>
    </source>
</evidence>
<feature type="domain" description="SCO6045-like C-terminal" evidence="1">
    <location>
        <begin position="10"/>
        <end position="88"/>
    </location>
</feature>
<dbReference type="Proteomes" id="UP000045782">
    <property type="component" value="Unassembled WGS sequence"/>
</dbReference>
<organism evidence="2 3">
    <name type="scientific">Mycobacteroides abscessus</name>
    <dbReference type="NCBI Taxonomy" id="36809"/>
    <lineage>
        <taxon>Bacteria</taxon>
        <taxon>Bacillati</taxon>
        <taxon>Actinomycetota</taxon>
        <taxon>Actinomycetes</taxon>
        <taxon>Mycobacteriales</taxon>
        <taxon>Mycobacteriaceae</taxon>
        <taxon>Mycobacteroides</taxon>
    </lineage>
</organism>
<dbReference type="AlphaFoldDB" id="A0A0U0YQH4"/>
<dbReference type="RefSeq" id="WP_005057218.1">
    <property type="nucleotide sequence ID" value="NZ_AP022621.1"/>
</dbReference>
<name>A0A0U0YQH4_9MYCO</name>
<sequence length="147" mass="17213">MLDNREVLRRRQLSVLSDLLAGNAPSGFDEYTALTAGAQLRAKRRFDMASAVPWLAAMPNWEYEFEQYARLHSMQCCVLCDAKEFREYTYELPRLRDWVMDREVSEGLRRVALVHRGGRRELQVAFGKKLRYFALRPERAEPEQAEV</sequence>